<dbReference type="InterPro" id="IPR023631">
    <property type="entry name" value="Amidase_dom"/>
</dbReference>
<keyword evidence="4" id="KW-1185">Reference proteome</keyword>
<dbReference type="GO" id="GO:0003824">
    <property type="term" value="F:catalytic activity"/>
    <property type="evidence" value="ECO:0007669"/>
    <property type="project" value="InterPro"/>
</dbReference>
<gene>
    <name evidence="3" type="ORF">Rhe02_32830</name>
</gene>
<evidence type="ECO:0000259" key="2">
    <source>
        <dbReference type="Pfam" id="PF01425"/>
    </source>
</evidence>
<accession>A0A8J3VGN5</accession>
<dbReference type="PANTHER" id="PTHR11895:SF7">
    <property type="entry name" value="GLUTAMYL-TRNA(GLN) AMIDOTRANSFERASE SUBUNIT A, MITOCHONDRIAL"/>
    <property type="match status" value="1"/>
</dbReference>
<dbReference type="PANTHER" id="PTHR11895">
    <property type="entry name" value="TRANSAMIDASE"/>
    <property type="match status" value="1"/>
</dbReference>
<dbReference type="InterPro" id="IPR036928">
    <property type="entry name" value="AS_sf"/>
</dbReference>
<dbReference type="InterPro" id="IPR000120">
    <property type="entry name" value="Amidase"/>
</dbReference>
<dbReference type="AlphaFoldDB" id="A0A8J3VGN5"/>
<evidence type="ECO:0000256" key="1">
    <source>
        <dbReference type="ARBA" id="ARBA00009199"/>
    </source>
</evidence>
<reference evidence="3" key="1">
    <citation type="submission" date="2021-01" db="EMBL/GenBank/DDBJ databases">
        <title>Whole genome shotgun sequence of Rhizocola hellebori NBRC 109834.</title>
        <authorList>
            <person name="Komaki H."/>
            <person name="Tamura T."/>
        </authorList>
    </citation>
    <scope>NUCLEOTIDE SEQUENCE</scope>
    <source>
        <strain evidence="3">NBRC 109834</strain>
    </source>
</reference>
<proteinExistence type="inferred from homology"/>
<dbReference type="EMBL" id="BONY01000017">
    <property type="protein sequence ID" value="GIH05216.1"/>
    <property type="molecule type" value="Genomic_DNA"/>
</dbReference>
<dbReference type="Gene3D" id="3.90.1300.10">
    <property type="entry name" value="Amidase signature (AS) domain"/>
    <property type="match status" value="1"/>
</dbReference>
<name>A0A8J3VGN5_9ACTN</name>
<comment type="caution">
    <text evidence="3">The sequence shown here is derived from an EMBL/GenBank/DDBJ whole genome shotgun (WGS) entry which is preliminary data.</text>
</comment>
<dbReference type="Pfam" id="PF01425">
    <property type="entry name" value="Amidase"/>
    <property type="match status" value="1"/>
</dbReference>
<comment type="similarity">
    <text evidence="1">Belongs to the amidase family.</text>
</comment>
<dbReference type="SUPFAM" id="SSF75304">
    <property type="entry name" value="Amidase signature (AS) enzymes"/>
    <property type="match status" value="1"/>
</dbReference>
<dbReference type="RefSeq" id="WP_203909076.1">
    <property type="nucleotide sequence ID" value="NZ_BONY01000017.1"/>
</dbReference>
<evidence type="ECO:0000313" key="4">
    <source>
        <dbReference type="Proteomes" id="UP000612899"/>
    </source>
</evidence>
<dbReference type="Proteomes" id="UP000612899">
    <property type="component" value="Unassembled WGS sequence"/>
</dbReference>
<protein>
    <submittedName>
        <fullName evidence="3">Amidase</fullName>
    </submittedName>
</protein>
<evidence type="ECO:0000313" key="3">
    <source>
        <dbReference type="EMBL" id="GIH05216.1"/>
    </source>
</evidence>
<sequence length="495" mass="52347">MTATLPRRDADAIARLDATDQAGLVHSGQITATELVEAAIERIERLNPLLNAVITPTFDLARAQAAAGLPHGPFTGVPYLLKDLAIEADGVRFSEGSRFLAGNVSRHDQELTRRLRSAGLVICGKTNTPEFGMQPTTEPLLHGATRNPWDVTRTTSGSSGGSAAAVAAGMVPFAHGNDLGGSIRFPASACGLFGFKPSRARNPVGPQYGDVAAGFAVEHALTRSVRDSAALLDATSGPALGDPYPSWPAPVDGFAAAVDRDPGRLRVAYTTRTPDGQQAHPECVAALDNTVALLASLGHEVAEEDLPGLDDSVGHAIGVSYGAVVTWVVEYWTRIVGREPDVDELEPNTWAMWQQSKSVTAGAYLMAIMDLQAFARAVAGFFTRYDVWLTPTLASPPLPLGAMVSSPDDPWRSARVGGPFVAFPAIVANITGAPAMSVPMHWTEPTPEAPQGLPIGVHALTRVGADAMLFSLAGQLERAQPWAHRWPALAFEELP</sequence>
<feature type="domain" description="Amidase" evidence="2">
    <location>
        <begin position="34"/>
        <end position="469"/>
    </location>
</feature>
<organism evidence="3 4">
    <name type="scientific">Rhizocola hellebori</name>
    <dbReference type="NCBI Taxonomy" id="1392758"/>
    <lineage>
        <taxon>Bacteria</taxon>
        <taxon>Bacillati</taxon>
        <taxon>Actinomycetota</taxon>
        <taxon>Actinomycetes</taxon>
        <taxon>Micromonosporales</taxon>
        <taxon>Micromonosporaceae</taxon>
        <taxon>Rhizocola</taxon>
    </lineage>
</organism>